<feature type="non-terminal residue" evidence="1">
    <location>
        <position position="104"/>
    </location>
</feature>
<comment type="caution">
    <text evidence="1">The sequence shown here is derived from an EMBL/GenBank/DDBJ whole genome shotgun (WGS) entry which is preliminary data.</text>
</comment>
<evidence type="ECO:0000313" key="1">
    <source>
        <dbReference type="EMBL" id="RRT44590.1"/>
    </source>
</evidence>
<sequence length="104" mass="11729">MRGLQGTATPMFPAVEDLLALFKDSCNELVDLRQQSADSQRKTASQTIELIKFNYSKNLQYLMEFNSSPGDLMELSPLFSDDSRVAEAASIAQKLRKLSFLYLM</sequence>
<dbReference type="EMBL" id="AMZH03016371">
    <property type="protein sequence ID" value="RRT44590.1"/>
    <property type="molecule type" value="Genomic_DNA"/>
</dbReference>
<evidence type="ECO:0000313" key="2">
    <source>
        <dbReference type="Proteomes" id="UP000287651"/>
    </source>
</evidence>
<accession>A0A426XYY1</accession>
<gene>
    <name evidence="1" type="ORF">B296_00055663</name>
</gene>
<name>A0A426XYY1_ENSVE</name>
<dbReference type="Proteomes" id="UP000287651">
    <property type="component" value="Unassembled WGS sequence"/>
</dbReference>
<evidence type="ECO:0008006" key="3">
    <source>
        <dbReference type="Google" id="ProtNLM"/>
    </source>
</evidence>
<protein>
    <recommendedName>
        <fullName evidence="3">Exocyst complex component Sec8</fullName>
    </recommendedName>
</protein>
<proteinExistence type="predicted"/>
<dbReference type="AlphaFoldDB" id="A0A426XYY1"/>
<reference evidence="1 2" key="1">
    <citation type="journal article" date="2014" name="Agronomy (Basel)">
        <title>A Draft Genome Sequence for Ensete ventricosum, the Drought-Tolerant Tree Against Hunger.</title>
        <authorList>
            <person name="Harrison J."/>
            <person name="Moore K.A."/>
            <person name="Paszkiewicz K."/>
            <person name="Jones T."/>
            <person name="Grant M."/>
            <person name="Ambacheew D."/>
            <person name="Muzemil S."/>
            <person name="Studholme D.J."/>
        </authorList>
    </citation>
    <scope>NUCLEOTIDE SEQUENCE [LARGE SCALE GENOMIC DNA]</scope>
</reference>
<organism evidence="1 2">
    <name type="scientific">Ensete ventricosum</name>
    <name type="common">Abyssinian banana</name>
    <name type="synonym">Musa ensete</name>
    <dbReference type="NCBI Taxonomy" id="4639"/>
    <lineage>
        <taxon>Eukaryota</taxon>
        <taxon>Viridiplantae</taxon>
        <taxon>Streptophyta</taxon>
        <taxon>Embryophyta</taxon>
        <taxon>Tracheophyta</taxon>
        <taxon>Spermatophyta</taxon>
        <taxon>Magnoliopsida</taxon>
        <taxon>Liliopsida</taxon>
        <taxon>Zingiberales</taxon>
        <taxon>Musaceae</taxon>
        <taxon>Ensete</taxon>
    </lineage>
</organism>